<gene>
    <name evidence="1" type="ORF">SAMN05216551_1116</name>
</gene>
<dbReference type="AlphaFoldDB" id="A0A1H2PT04"/>
<dbReference type="RefSeq" id="WP_268874527.1">
    <property type="nucleotide sequence ID" value="NZ_FNLO01000011.1"/>
</dbReference>
<dbReference type="SUPFAM" id="SSF52540">
    <property type="entry name" value="P-loop containing nucleoside triphosphate hydrolases"/>
    <property type="match status" value="1"/>
</dbReference>
<dbReference type="Gene3D" id="3.40.50.300">
    <property type="entry name" value="P-loop containing nucleotide triphosphate hydrolases"/>
    <property type="match status" value="1"/>
</dbReference>
<dbReference type="PIRSF" id="PIRSF037290">
    <property type="entry name" value="UCP037290"/>
    <property type="match status" value="1"/>
</dbReference>
<keyword evidence="1" id="KW-0131">Cell cycle</keyword>
<evidence type="ECO:0000313" key="2">
    <source>
        <dbReference type="Proteomes" id="UP000243719"/>
    </source>
</evidence>
<dbReference type="InterPro" id="IPR017166">
    <property type="entry name" value="UCP037290"/>
</dbReference>
<accession>A0A1H2PT04</accession>
<dbReference type="InterPro" id="IPR027417">
    <property type="entry name" value="P-loop_NTPase"/>
</dbReference>
<dbReference type="STRING" id="1770053.SAMN05216551_1116"/>
<dbReference type="Proteomes" id="UP000243719">
    <property type="component" value="Unassembled WGS sequence"/>
</dbReference>
<dbReference type="GO" id="GO:0051301">
    <property type="term" value="P:cell division"/>
    <property type="evidence" value="ECO:0007669"/>
    <property type="project" value="UniProtKB-KW"/>
</dbReference>
<evidence type="ECO:0000313" key="1">
    <source>
        <dbReference type="EMBL" id="SDV50225.1"/>
    </source>
</evidence>
<dbReference type="NCBIfam" id="NF033429">
    <property type="entry name" value="ImuA_translesion"/>
    <property type="match status" value="1"/>
</dbReference>
<keyword evidence="2" id="KW-1185">Reference proteome</keyword>
<organism evidence="1 2">
    <name type="scientific">Chitinasiproducens palmae</name>
    <dbReference type="NCBI Taxonomy" id="1770053"/>
    <lineage>
        <taxon>Bacteria</taxon>
        <taxon>Pseudomonadati</taxon>
        <taxon>Pseudomonadota</taxon>
        <taxon>Betaproteobacteria</taxon>
        <taxon>Burkholderiales</taxon>
        <taxon>Burkholderiaceae</taxon>
        <taxon>Chitinasiproducens</taxon>
    </lineage>
</organism>
<name>A0A1H2PT04_9BURK</name>
<sequence>MLSFDAAAIHPTLWRGDQLARNAMRTVSSGYAALDAELPGGGWPNGETTDIHVQQHGIGEMRLLRPALTAVGHRPLMMLCAPHVPNSLAFANWGVPTENLYWIDAQTTGDALWTAEQILRAGTCGALLFWRTEIRPEHVRRLQLAAQTGNALFFLFRWGSSLHHNSPAPLRLSLTPAPDGVDVQIVKRRGPALDDPVRLRIQPAPARIREFAPLQPVPSFESQEAR</sequence>
<reference evidence="2" key="1">
    <citation type="submission" date="2016-09" db="EMBL/GenBank/DDBJ databases">
        <authorList>
            <person name="Varghese N."/>
            <person name="Submissions S."/>
        </authorList>
    </citation>
    <scope>NUCLEOTIDE SEQUENCE [LARGE SCALE GENOMIC DNA]</scope>
    <source>
        <strain evidence="2">JS23</strain>
    </source>
</reference>
<dbReference type="InterPro" id="IPR047610">
    <property type="entry name" value="ImuA_translesion"/>
</dbReference>
<protein>
    <submittedName>
        <fullName evidence="1">Cell division inhibitor SulA/protein ImuA</fullName>
    </submittedName>
</protein>
<keyword evidence="1" id="KW-0132">Cell division</keyword>
<dbReference type="EMBL" id="FNLO01000011">
    <property type="protein sequence ID" value="SDV50225.1"/>
    <property type="molecule type" value="Genomic_DNA"/>
</dbReference>
<proteinExistence type="predicted"/>